<keyword evidence="3" id="KW-0001">2Fe-2S</keyword>
<keyword evidence="5" id="KW-0274">FAD</keyword>
<dbReference type="GO" id="GO:0016491">
    <property type="term" value="F:oxidoreductase activity"/>
    <property type="evidence" value="ECO:0007669"/>
    <property type="project" value="UniProtKB-KW"/>
</dbReference>
<evidence type="ECO:0000313" key="11">
    <source>
        <dbReference type="EMBL" id="SEA61990.1"/>
    </source>
</evidence>
<dbReference type="Pfam" id="PF00970">
    <property type="entry name" value="FAD_binding_6"/>
    <property type="match status" value="1"/>
</dbReference>
<dbReference type="PROSITE" id="PS51085">
    <property type="entry name" value="2FE2S_FER_2"/>
    <property type="match status" value="1"/>
</dbReference>
<evidence type="ECO:0000256" key="3">
    <source>
        <dbReference type="ARBA" id="ARBA00022714"/>
    </source>
</evidence>
<protein>
    <submittedName>
        <fullName evidence="11">Ring-1,2-phenylacetyl-CoA epoxidase subunit PaaE</fullName>
    </submittedName>
</protein>
<dbReference type="OrthoDB" id="9789468at2"/>
<evidence type="ECO:0000256" key="4">
    <source>
        <dbReference type="ARBA" id="ARBA00022723"/>
    </source>
</evidence>
<dbReference type="InterPro" id="IPR017927">
    <property type="entry name" value="FAD-bd_FR_type"/>
</dbReference>
<evidence type="ECO:0000256" key="5">
    <source>
        <dbReference type="ARBA" id="ARBA00022827"/>
    </source>
</evidence>
<keyword evidence="7" id="KW-0408">Iron</keyword>
<dbReference type="InterPro" id="IPR008333">
    <property type="entry name" value="Cbr1-like_FAD-bd_dom"/>
</dbReference>
<dbReference type="PANTHER" id="PTHR47354:SF8">
    <property type="entry name" value="1,2-PHENYLACETYL-COA EPOXIDASE, SUBUNIT E"/>
    <property type="match status" value="1"/>
</dbReference>
<dbReference type="InterPro" id="IPR017938">
    <property type="entry name" value="Riboflavin_synthase-like_b-brl"/>
</dbReference>
<dbReference type="STRING" id="408074.SAMN05660909_02686"/>
<dbReference type="SUPFAM" id="SSF52343">
    <property type="entry name" value="Ferredoxin reductase-like, C-terminal NADP-linked domain"/>
    <property type="match status" value="1"/>
</dbReference>
<dbReference type="InterPro" id="IPR001041">
    <property type="entry name" value="2Fe-2S_ferredoxin-type"/>
</dbReference>
<dbReference type="GO" id="GO:0050660">
    <property type="term" value="F:flavin adenine dinucleotide binding"/>
    <property type="evidence" value="ECO:0007669"/>
    <property type="project" value="TreeGrafter"/>
</dbReference>
<evidence type="ECO:0000313" key="12">
    <source>
        <dbReference type="Proteomes" id="UP000199656"/>
    </source>
</evidence>
<keyword evidence="4" id="KW-0479">Metal-binding</keyword>
<comment type="cofactor">
    <cofactor evidence="1">
        <name>FAD</name>
        <dbReference type="ChEBI" id="CHEBI:57692"/>
    </cofactor>
</comment>
<keyword evidence="6" id="KW-0560">Oxidoreductase</keyword>
<dbReference type="PANTHER" id="PTHR47354">
    <property type="entry name" value="NADH OXIDOREDUCTASE HCR"/>
    <property type="match status" value="1"/>
</dbReference>
<dbReference type="PROSITE" id="PS51384">
    <property type="entry name" value="FAD_FR"/>
    <property type="match status" value="1"/>
</dbReference>
<feature type="domain" description="FAD-binding FR-type" evidence="10">
    <location>
        <begin position="1"/>
        <end position="103"/>
    </location>
</feature>
<dbReference type="Pfam" id="PF00175">
    <property type="entry name" value="NAD_binding_1"/>
    <property type="match status" value="1"/>
</dbReference>
<dbReference type="Gene3D" id="3.10.20.30">
    <property type="match status" value="1"/>
</dbReference>
<sequence>MYLQLRITNIVKETPGTNTYFFEEATGQPVTYTAGQFLTFIILLHGKEYRRSYSFSSTPGVDDYISVTIREKENGEISRHVLKTWQKGDIVTAVEPSGRFIYQPLTKGPKDVFMLAAGSGITPVYSILKQVLHEDPSASITLIYSNSTPERTIFYQQLLEWQAKYPQQLTCVFLFSNDPDSHHTYRRLNNALLEILVNKHMKHNPANALFYLCGPFDYMRTILLTLTFMGFSADQLHKENFVINTAVKIAKTPLPQETDARKVIIHYRNETTEMKVPANQTILEYALDNNIQLPYSCRGGVCGSCTAQCVSGKVWMSVNEVLTDKELQEGLVLTCVGYPVTEEVILEI</sequence>
<accession>A0A1H4CNT7</accession>
<keyword evidence="12" id="KW-1185">Reference proteome</keyword>
<dbReference type="InterPro" id="IPR006058">
    <property type="entry name" value="2Fe2S_fd_BS"/>
</dbReference>
<name>A0A1H4CNT7_9BACT</name>
<dbReference type="CDD" id="cd06214">
    <property type="entry name" value="PA_degradation_oxidoreductase_like"/>
    <property type="match status" value="1"/>
</dbReference>
<dbReference type="Gene3D" id="3.40.50.80">
    <property type="entry name" value="Nucleotide-binding domain of ferredoxin-NADP reductase (FNR) module"/>
    <property type="match status" value="1"/>
</dbReference>
<dbReference type="GO" id="GO:0046872">
    <property type="term" value="F:metal ion binding"/>
    <property type="evidence" value="ECO:0007669"/>
    <property type="project" value="UniProtKB-KW"/>
</dbReference>
<dbReference type="Proteomes" id="UP000199656">
    <property type="component" value="Unassembled WGS sequence"/>
</dbReference>
<dbReference type="SUPFAM" id="SSF63380">
    <property type="entry name" value="Riboflavin synthase domain-like"/>
    <property type="match status" value="1"/>
</dbReference>
<evidence type="ECO:0000256" key="6">
    <source>
        <dbReference type="ARBA" id="ARBA00023002"/>
    </source>
</evidence>
<dbReference type="EMBL" id="FNRL01000011">
    <property type="protein sequence ID" value="SEA61990.1"/>
    <property type="molecule type" value="Genomic_DNA"/>
</dbReference>
<proteinExistence type="predicted"/>
<evidence type="ECO:0000256" key="1">
    <source>
        <dbReference type="ARBA" id="ARBA00001974"/>
    </source>
</evidence>
<dbReference type="InterPro" id="IPR001709">
    <property type="entry name" value="Flavoprot_Pyr_Nucl_cyt_Rdtase"/>
</dbReference>
<keyword evidence="2" id="KW-0285">Flavoprotein</keyword>
<dbReference type="InterPro" id="IPR036010">
    <property type="entry name" value="2Fe-2S_ferredoxin-like_sf"/>
</dbReference>
<dbReference type="PRINTS" id="PR00406">
    <property type="entry name" value="CYTB5RDTASE"/>
</dbReference>
<organism evidence="11 12">
    <name type="scientific">Chitinophaga terrae</name>
    <name type="common">ex Kim and Jung 2007</name>
    <dbReference type="NCBI Taxonomy" id="408074"/>
    <lineage>
        <taxon>Bacteria</taxon>
        <taxon>Pseudomonadati</taxon>
        <taxon>Bacteroidota</taxon>
        <taxon>Chitinophagia</taxon>
        <taxon>Chitinophagales</taxon>
        <taxon>Chitinophagaceae</taxon>
        <taxon>Chitinophaga</taxon>
    </lineage>
</organism>
<evidence type="ECO:0000259" key="9">
    <source>
        <dbReference type="PROSITE" id="PS51085"/>
    </source>
</evidence>
<dbReference type="SUPFAM" id="SSF54292">
    <property type="entry name" value="2Fe-2S ferredoxin-like"/>
    <property type="match status" value="1"/>
</dbReference>
<dbReference type="InterPro" id="IPR050415">
    <property type="entry name" value="MRET"/>
</dbReference>
<dbReference type="InterPro" id="IPR012675">
    <property type="entry name" value="Beta-grasp_dom_sf"/>
</dbReference>
<evidence type="ECO:0000256" key="8">
    <source>
        <dbReference type="ARBA" id="ARBA00023014"/>
    </source>
</evidence>
<dbReference type="PROSITE" id="PS00197">
    <property type="entry name" value="2FE2S_FER_1"/>
    <property type="match status" value="1"/>
</dbReference>
<dbReference type="GO" id="GO:0051537">
    <property type="term" value="F:2 iron, 2 sulfur cluster binding"/>
    <property type="evidence" value="ECO:0007669"/>
    <property type="project" value="UniProtKB-KW"/>
</dbReference>
<dbReference type="Gene3D" id="2.40.30.10">
    <property type="entry name" value="Translation factors"/>
    <property type="match status" value="1"/>
</dbReference>
<dbReference type="RefSeq" id="WP_089762375.1">
    <property type="nucleotide sequence ID" value="NZ_BKAT01000016.1"/>
</dbReference>
<keyword evidence="8" id="KW-0411">Iron-sulfur</keyword>
<evidence type="ECO:0000256" key="2">
    <source>
        <dbReference type="ARBA" id="ARBA00022630"/>
    </source>
</evidence>
<feature type="domain" description="2Fe-2S ferredoxin-type" evidence="9">
    <location>
        <begin position="261"/>
        <end position="348"/>
    </location>
</feature>
<dbReference type="Pfam" id="PF00111">
    <property type="entry name" value="Fer2"/>
    <property type="match status" value="1"/>
</dbReference>
<evidence type="ECO:0000259" key="10">
    <source>
        <dbReference type="PROSITE" id="PS51384"/>
    </source>
</evidence>
<dbReference type="InterPro" id="IPR039261">
    <property type="entry name" value="FNR_nucleotide-bd"/>
</dbReference>
<dbReference type="AlphaFoldDB" id="A0A1H4CNT7"/>
<dbReference type="PRINTS" id="PR00371">
    <property type="entry name" value="FPNCR"/>
</dbReference>
<dbReference type="InterPro" id="IPR001433">
    <property type="entry name" value="OxRdtase_FAD/NAD-bd"/>
</dbReference>
<gene>
    <name evidence="11" type="ORF">SAMN05660909_02686</name>
</gene>
<reference evidence="12" key="1">
    <citation type="submission" date="2016-10" db="EMBL/GenBank/DDBJ databases">
        <authorList>
            <person name="Varghese N."/>
            <person name="Submissions S."/>
        </authorList>
    </citation>
    <scope>NUCLEOTIDE SEQUENCE [LARGE SCALE GENOMIC DNA]</scope>
    <source>
        <strain evidence="12">DSM 23920</strain>
    </source>
</reference>
<evidence type="ECO:0000256" key="7">
    <source>
        <dbReference type="ARBA" id="ARBA00023004"/>
    </source>
</evidence>
<dbReference type="CDD" id="cd00207">
    <property type="entry name" value="fer2"/>
    <property type="match status" value="1"/>
</dbReference>